<evidence type="ECO:0000313" key="4">
    <source>
        <dbReference type="Proteomes" id="UP000439113"/>
    </source>
</evidence>
<feature type="signal peptide" evidence="2">
    <location>
        <begin position="1"/>
        <end position="20"/>
    </location>
</feature>
<comment type="caution">
    <text evidence="3">The sequence shown here is derived from an EMBL/GenBank/DDBJ whole genome shotgun (WGS) entry which is preliminary data.</text>
</comment>
<protein>
    <submittedName>
        <fullName evidence="3">Cobalamin biosynthesis protein CbiM</fullName>
    </submittedName>
</protein>
<dbReference type="EMBL" id="WNKS01000006">
    <property type="protein sequence ID" value="MTV31076.1"/>
    <property type="molecule type" value="Genomic_DNA"/>
</dbReference>
<evidence type="ECO:0000256" key="1">
    <source>
        <dbReference type="SAM" id="Phobius"/>
    </source>
</evidence>
<reference evidence="3 4" key="1">
    <citation type="submission" date="2019-11" db="EMBL/GenBank/DDBJ databases">
        <title>Whole-genome sequence of a Rhodoblastus acidophilus DSM 142.</title>
        <authorList>
            <person name="Kyndt J.A."/>
            <person name="Meyer T.E."/>
        </authorList>
    </citation>
    <scope>NUCLEOTIDE SEQUENCE [LARGE SCALE GENOMIC DNA]</scope>
    <source>
        <strain evidence="3 4">DSM 142</strain>
    </source>
</reference>
<keyword evidence="1" id="KW-0472">Membrane</keyword>
<keyword evidence="2" id="KW-0732">Signal</keyword>
<keyword evidence="1" id="KW-0812">Transmembrane</keyword>
<dbReference type="RefSeq" id="WP_264586181.1">
    <property type="nucleotide sequence ID" value="NZ_JAOQNR010000006.1"/>
</dbReference>
<name>A0A6N8DMH6_RHOAC</name>
<evidence type="ECO:0000313" key="3">
    <source>
        <dbReference type="EMBL" id="MTV31076.1"/>
    </source>
</evidence>
<feature type="chain" id="PRO_5027060013" evidence="2">
    <location>
        <begin position="21"/>
        <end position="193"/>
    </location>
</feature>
<evidence type="ECO:0000256" key="2">
    <source>
        <dbReference type="SAM" id="SignalP"/>
    </source>
</evidence>
<proteinExistence type="predicted"/>
<organism evidence="3 4">
    <name type="scientific">Rhodoblastus acidophilus</name>
    <name type="common">Rhodopseudomonas acidophila</name>
    <dbReference type="NCBI Taxonomy" id="1074"/>
    <lineage>
        <taxon>Bacteria</taxon>
        <taxon>Pseudomonadati</taxon>
        <taxon>Pseudomonadota</taxon>
        <taxon>Alphaproteobacteria</taxon>
        <taxon>Hyphomicrobiales</taxon>
        <taxon>Rhodoblastaceae</taxon>
        <taxon>Rhodoblastus</taxon>
    </lineage>
</organism>
<dbReference type="SUPFAM" id="SSF49478">
    <property type="entry name" value="Cna protein B-type domain"/>
    <property type="match status" value="1"/>
</dbReference>
<accession>A0A6N8DMH6</accession>
<feature type="transmembrane region" description="Helical" evidence="1">
    <location>
        <begin position="166"/>
        <end position="184"/>
    </location>
</feature>
<sequence>MSRRLAVALLIALSPATASAHRLKVFVTAENGALGGYAFFVGGGRPEGADFVVKDGGREVFRGKTDAHGGFAWRPEAPGDFSVTVDAGDGHWAEAVITADRLGGVAPPTVANATPLAQPAPVCAPNDPDSLAKLVEAQVDRAVARQVRPLLEAYALAEARVRFNDVMGGVGMIVGLAGAGFWALSRRRRDAPE</sequence>
<dbReference type="AlphaFoldDB" id="A0A6N8DMH6"/>
<keyword evidence="1" id="KW-1133">Transmembrane helix</keyword>
<gene>
    <name evidence="3" type="ORF">GJ654_08725</name>
</gene>
<dbReference type="Proteomes" id="UP000439113">
    <property type="component" value="Unassembled WGS sequence"/>
</dbReference>